<organism evidence="2 3">
    <name type="scientific">Trifolium medium</name>
    <dbReference type="NCBI Taxonomy" id="97028"/>
    <lineage>
        <taxon>Eukaryota</taxon>
        <taxon>Viridiplantae</taxon>
        <taxon>Streptophyta</taxon>
        <taxon>Embryophyta</taxon>
        <taxon>Tracheophyta</taxon>
        <taxon>Spermatophyta</taxon>
        <taxon>Magnoliopsida</taxon>
        <taxon>eudicotyledons</taxon>
        <taxon>Gunneridae</taxon>
        <taxon>Pentapetalae</taxon>
        <taxon>rosids</taxon>
        <taxon>fabids</taxon>
        <taxon>Fabales</taxon>
        <taxon>Fabaceae</taxon>
        <taxon>Papilionoideae</taxon>
        <taxon>50 kb inversion clade</taxon>
        <taxon>NPAAA clade</taxon>
        <taxon>Hologalegina</taxon>
        <taxon>IRL clade</taxon>
        <taxon>Trifolieae</taxon>
        <taxon>Trifolium</taxon>
    </lineage>
</organism>
<dbReference type="EMBL" id="LXQA010427459">
    <property type="protein sequence ID" value="MCI51139.1"/>
    <property type="molecule type" value="Genomic_DNA"/>
</dbReference>
<proteinExistence type="predicted"/>
<sequence length="61" mass="6472">MNTASYILPTGAARRSNHAARHHPSKPNPAAKNQRLAPPAANSVSCINLEANSNNSPLSRK</sequence>
<keyword evidence="3" id="KW-1185">Reference proteome</keyword>
<evidence type="ECO:0000256" key="1">
    <source>
        <dbReference type="SAM" id="MobiDB-lite"/>
    </source>
</evidence>
<evidence type="ECO:0000313" key="3">
    <source>
        <dbReference type="Proteomes" id="UP000265520"/>
    </source>
</evidence>
<protein>
    <submittedName>
        <fullName evidence="2">Uncharacterized protein</fullName>
    </submittedName>
</protein>
<feature type="compositionally biased region" description="Basic residues" evidence="1">
    <location>
        <begin position="15"/>
        <end position="25"/>
    </location>
</feature>
<feature type="compositionally biased region" description="Polar residues" evidence="1">
    <location>
        <begin position="42"/>
        <end position="61"/>
    </location>
</feature>
<feature type="region of interest" description="Disordered" evidence="1">
    <location>
        <begin position="1"/>
        <end position="61"/>
    </location>
</feature>
<dbReference type="Proteomes" id="UP000265520">
    <property type="component" value="Unassembled WGS sequence"/>
</dbReference>
<accession>A0A392SR25</accession>
<comment type="caution">
    <text evidence="2">The sequence shown here is derived from an EMBL/GenBank/DDBJ whole genome shotgun (WGS) entry which is preliminary data.</text>
</comment>
<evidence type="ECO:0000313" key="2">
    <source>
        <dbReference type="EMBL" id="MCI51139.1"/>
    </source>
</evidence>
<reference evidence="2 3" key="1">
    <citation type="journal article" date="2018" name="Front. Plant Sci.">
        <title>Red Clover (Trifolium pratense) and Zigzag Clover (T. medium) - A Picture of Genomic Similarities and Differences.</title>
        <authorList>
            <person name="Dluhosova J."/>
            <person name="Istvanek J."/>
            <person name="Nedelnik J."/>
            <person name="Repkova J."/>
        </authorList>
    </citation>
    <scope>NUCLEOTIDE SEQUENCE [LARGE SCALE GENOMIC DNA]</scope>
    <source>
        <strain evidence="3">cv. 10/8</strain>
        <tissue evidence="2">Leaf</tissue>
    </source>
</reference>
<name>A0A392SR25_9FABA</name>
<dbReference type="AlphaFoldDB" id="A0A392SR25"/>